<organism evidence="1 2">
    <name type="scientific">Allomuricauda ruestringensis (strain DSM 13258 / CIP 107369 / LMG 19739 / B1)</name>
    <name type="common">Muricauda ruestringensis</name>
    <dbReference type="NCBI Taxonomy" id="886377"/>
    <lineage>
        <taxon>Bacteria</taxon>
        <taxon>Pseudomonadati</taxon>
        <taxon>Bacteroidota</taxon>
        <taxon>Flavobacteriia</taxon>
        <taxon>Flavobacteriales</taxon>
        <taxon>Flavobacteriaceae</taxon>
        <taxon>Flagellimonas</taxon>
    </lineage>
</organism>
<evidence type="ECO:0000313" key="1">
    <source>
        <dbReference type="EMBL" id="AEM69866.1"/>
    </source>
</evidence>
<dbReference type="AlphaFoldDB" id="G2PK92"/>
<keyword evidence="2" id="KW-1185">Reference proteome</keyword>
<sequence length="159" mass="17720">MPKKLLVLFISIFVLSCKSDDNSIDCSLVDCFVGEDSIRLKFLSLENDDNLLANGTLNSGDIQIFNEQNQTVTFSIEEYPSIGMIVVVPVSTEEFGQKSFTINIEDESSSVSFNTTFMQGECCGPYTSIEDVETTISYDHTLKEYDSLPLSITFYIPST</sequence>
<dbReference type="Proteomes" id="UP000008908">
    <property type="component" value="Chromosome"/>
</dbReference>
<gene>
    <name evidence="1" type="ordered locus">Murru_0817</name>
</gene>
<protein>
    <recommendedName>
        <fullName evidence="3">Lipoprotein</fullName>
    </recommendedName>
</protein>
<evidence type="ECO:0008006" key="3">
    <source>
        <dbReference type="Google" id="ProtNLM"/>
    </source>
</evidence>
<accession>G2PK92</accession>
<reference evidence="1 2" key="2">
    <citation type="journal article" date="2012" name="Stand. Genomic Sci.">
        <title>Complete genome sequence of the facultatively anaerobic, appendaged bacterium Muricauda ruestringensis type strain (B1(T)).</title>
        <authorList>
            <person name="Huntemann M."/>
            <person name="Teshima H."/>
            <person name="Lapidus A."/>
            <person name="Nolan M."/>
            <person name="Lucas S."/>
            <person name="Hammon N."/>
            <person name="Deshpande S."/>
            <person name="Cheng J.F."/>
            <person name="Tapia R."/>
            <person name="Goodwin L.A."/>
            <person name="Pitluck S."/>
            <person name="Liolios K."/>
            <person name="Pagani I."/>
            <person name="Ivanova N."/>
            <person name="Mavromatis K."/>
            <person name="Mikhailova N."/>
            <person name="Pati A."/>
            <person name="Chen A."/>
            <person name="Palaniappan K."/>
            <person name="Land M."/>
            <person name="Hauser L."/>
            <person name="Pan C."/>
            <person name="Brambilla E.M."/>
            <person name="Rohde M."/>
            <person name="Spring S."/>
            <person name="Goker M."/>
            <person name="Detter J.C."/>
            <person name="Bristow J."/>
            <person name="Eisen J.A."/>
            <person name="Markowitz V."/>
            <person name="Hugenholtz P."/>
            <person name="Kyrpides N.C."/>
            <person name="Klenk H.P."/>
            <person name="Woyke T."/>
        </authorList>
    </citation>
    <scope>NUCLEOTIDE SEQUENCE [LARGE SCALE GENOMIC DNA]</scope>
    <source>
        <strain evidence="2">DSM 13258 / LMG 19739 / B1</strain>
    </source>
</reference>
<evidence type="ECO:0000313" key="2">
    <source>
        <dbReference type="Proteomes" id="UP000008908"/>
    </source>
</evidence>
<reference evidence="2" key="1">
    <citation type="submission" date="2011-08" db="EMBL/GenBank/DDBJ databases">
        <title>The complete genome of Muricauda ruestringensis DSM 13258.</title>
        <authorList>
            <person name="Lucas S."/>
            <person name="Han J."/>
            <person name="Lapidus A."/>
            <person name="Bruce D."/>
            <person name="Goodwin L."/>
            <person name="Pitluck S."/>
            <person name="Peters L."/>
            <person name="Kyrpides N."/>
            <person name="Mavromatis K."/>
            <person name="Ivanova N."/>
            <person name="Ovchinnikova G."/>
            <person name="Teshima H."/>
            <person name="Detter J.C."/>
            <person name="Tapia R."/>
            <person name="Han C."/>
            <person name="Land M."/>
            <person name="Hauser L."/>
            <person name="Markowitz V."/>
            <person name="Cheng J.-F."/>
            <person name="Hugenholtz P."/>
            <person name="Woyke T."/>
            <person name="Wu D."/>
            <person name="Spring S."/>
            <person name="Schroeder M."/>
            <person name="Brambilla E."/>
            <person name="Klenk H.-P."/>
            <person name="Eisen J.A."/>
        </authorList>
    </citation>
    <scope>NUCLEOTIDE SEQUENCE [LARGE SCALE GENOMIC DNA]</scope>
    <source>
        <strain evidence="2">DSM 13258 / LMG 19739 / B1</strain>
    </source>
</reference>
<dbReference type="PROSITE" id="PS51257">
    <property type="entry name" value="PROKAR_LIPOPROTEIN"/>
    <property type="match status" value="1"/>
</dbReference>
<dbReference type="KEGG" id="mrs:Murru_0817"/>
<proteinExistence type="predicted"/>
<name>G2PK92_ALLRU</name>
<dbReference type="HOGENOM" id="CLU_1658820_0_0_10"/>
<dbReference type="EMBL" id="CP002999">
    <property type="protein sequence ID" value="AEM69866.1"/>
    <property type="molecule type" value="Genomic_DNA"/>
</dbReference>
<dbReference type="STRING" id="886377.Murru_0817"/>